<dbReference type="OrthoDB" id="2919534at2759"/>
<feature type="compositionally biased region" description="Low complexity" evidence="1">
    <location>
        <begin position="21"/>
        <end position="30"/>
    </location>
</feature>
<accession>A0A1S4DGR1</accession>
<dbReference type="InterPro" id="IPR021109">
    <property type="entry name" value="Peptidase_aspartic_dom_sf"/>
</dbReference>
<dbReference type="Gene3D" id="2.40.70.10">
    <property type="entry name" value="Acid Proteases"/>
    <property type="match status" value="1"/>
</dbReference>
<organism evidence="2">
    <name type="scientific">Nicotiana tabacum</name>
    <name type="common">Common tobacco</name>
    <dbReference type="NCBI Taxonomy" id="4097"/>
    <lineage>
        <taxon>Eukaryota</taxon>
        <taxon>Viridiplantae</taxon>
        <taxon>Streptophyta</taxon>
        <taxon>Embryophyta</taxon>
        <taxon>Tracheophyta</taxon>
        <taxon>Spermatophyta</taxon>
        <taxon>Magnoliopsida</taxon>
        <taxon>eudicotyledons</taxon>
        <taxon>Gunneridae</taxon>
        <taxon>Pentapetalae</taxon>
        <taxon>asterids</taxon>
        <taxon>lamiids</taxon>
        <taxon>Solanales</taxon>
        <taxon>Solanaceae</taxon>
        <taxon>Nicotianoideae</taxon>
        <taxon>Nicotianeae</taxon>
        <taxon>Nicotiana</taxon>
    </lineage>
</organism>
<evidence type="ECO:0000313" key="2">
    <source>
        <dbReference type="RefSeq" id="XP_016512444.1"/>
    </source>
</evidence>
<reference evidence="2" key="1">
    <citation type="submission" date="2025-08" db="UniProtKB">
        <authorList>
            <consortium name="RefSeq"/>
        </authorList>
    </citation>
    <scope>IDENTIFICATION</scope>
</reference>
<dbReference type="CDD" id="cd00303">
    <property type="entry name" value="retropepsin_like"/>
    <property type="match status" value="1"/>
</dbReference>
<sequence length="229" mass="24854">MSNSQLAPLHVDNESGHQGENNNIAPGNVGPPAGPVGISIADPIDVNSHVAIDVNLPTYPENIIRGTQYSELGGFTLTEAESDRIPRRYLGGCISANIIRSKVVEQLGLRDKTVPAVRILNGFNMACETTKGEITLPVNITGTIRDAKFYVIKGDMRYNALHGMPWIHNMRVMPSTLHQVLKFPTPEGIKTVYGEQPAAKEKFAIEEVIPISVLTTSKETNSGANQKAK</sequence>
<proteinExistence type="predicted"/>
<dbReference type="PANTHER" id="PTHR33240:SF8">
    <property type="entry name" value="OS03G0439900 PROTEIN"/>
    <property type="match status" value="1"/>
</dbReference>
<dbReference type="PANTHER" id="PTHR33240">
    <property type="entry name" value="OS08G0508500 PROTEIN"/>
    <property type="match status" value="1"/>
</dbReference>
<dbReference type="RefSeq" id="XP_016512444.1">
    <property type="nucleotide sequence ID" value="XM_016656958.1"/>
</dbReference>
<protein>
    <submittedName>
        <fullName evidence="2">Uncharacterized protein</fullName>
    </submittedName>
</protein>
<feature type="region of interest" description="Disordered" evidence="1">
    <location>
        <begin position="1"/>
        <end position="30"/>
    </location>
</feature>
<gene>
    <name evidence="2" type="primary">LOC107829504</name>
</gene>
<dbReference type="PaxDb" id="4097-A0A1S4DGR1"/>
<dbReference type="AlphaFoldDB" id="A0A1S4DGR1"/>
<evidence type="ECO:0000256" key="1">
    <source>
        <dbReference type="SAM" id="MobiDB-lite"/>
    </source>
</evidence>
<name>A0A1S4DGR1_TOBAC</name>
<dbReference type="KEGG" id="nta:107829504"/>